<dbReference type="PROSITE" id="PS50956">
    <property type="entry name" value="HTH_ASNC_2"/>
    <property type="match status" value="1"/>
</dbReference>
<sequence length="398" mass="43084">MDVGSRASREPRIQSRHGRWATSPKGPGRASGDDGGLSVRIVHRFSEVDRGYLAFDTRTHAFMAVPHCPGREGRRGRVTGTGSGSLTQRYELDAQDQAIVGLLREDGRAPLARIGEQVGLSADTVRARMARLAGDGVLRVIGLVDPAVLGYDVLGTVGLRYRGPVERLRVALNATPQVTFAAQTIGPYDVMCEVAARDDADLADVVQRIAGTIEGVGDHEVWRQLDVAKWESQGRPRRSGPPAPRRPELDDLDVALLRLLVDNPRASFREMEDELGVPYWVVRKRAQTLFRDGTIQATAMVDRVSTDPVIMMASVGITLDGSPEAALDALVALPELAIVTLTAGRFHVVAEAACGSARDLAALTRRVVAVDGVRDLTVLPYARVLVLPRPWRFETAAG</sequence>
<dbReference type="SUPFAM" id="SSF46785">
    <property type="entry name" value="Winged helix' DNA-binding domain"/>
    <property type="match status" value="2"/>
</dbReference>
<dbReference type="InterPro" id="IPR036388">
    <property type="entry name" value="WH-like_DNA-bd_sf"/>
</dbReference>
<comment type="caution">
    <text evidence="6">The sequence shown here is derived from an EMBL/GenBank/DDBJ whole genome shotgun (WGS) entry which is preliminary data.</text>
</comment>
<dbReference type="AlphaFoldDB" id="A0A5J5K492"/>
<dbReference type="InterPro" id="IPR019887">
    <property type="entry name" value="Tscrpt_reg_AsnC/Lrp_C"/>
</dbReference>
<dbReference type="InterPro" id="IPR036390">
    <property type="entry name" value="WH_DNA-bd_sf"/>
</dbReference>
<dbReference type="InterPro" id="IPR011008">
    <property type="entry name" value="Dimeric_a/b-barrel"/>
</dbReference>
<dbReference type="PANTHER" id="PTHR30154:SF34">
    <property type="entry name" value="TRANSCRIPTIONAL REGULATOR AZLB"/>
    <property type="match status" value="1"/>
</dbReference>
<keyword evidence="7" id="KW-1185">Reference proteome</keyword>
<proteinExistence type="predicted"/>
<dbReference type="GO" id="GO:0005829">
    <property type="term" value="C:cytosol"/>
    <property type="evidence" value="ECO:0007669"/>
    <property type="project" value="TreeGrafter"/>
</dbReference>
<evidence type="ECO:0000256" key="4">
    <source>
        <dbReference type="SAM" id="MobiDB-lite"/>
    </source>
</evidence>
<keyword evidence="3" id="KW-0804">Transcription</keyword>
<dbReference type="InterPro" id="IPR019888">
    <property type="entry name" value="Tscrpt_reg_AsnC-like"/>
</dbReference>
<dbReference type="PANTHER" id="PTHR30154">
    <property type="entry name" value="LEUCINE-RESPONSIVE REGULATORY PROTEIN"/>
    <property type="match status" value="1"/>
</dbReference>
<dbReference type="GO" id="GO:0043565">
    <property type="term" value="F:sequence-specific DNA binding"/>
    <property type="evidence" value="ECO:0007669"/>
    <property type="project" value="InterPro"/>
</dbReference>
<keyword evidence="2" id="KW-0238">DNA-binding</keyword>
<dbReference type="Pfam" id="PF01037">
    <property type="entry name" value="AsnC_trans_reg"/>
    <property type="match status" value="1"/>
</dbReference>
<protein>
    <submittedName>
        <fullName evidence="6">Lrp/AsnC family transcriptional regulator</fullName>
    </submittedName>
</protein>
<dbReference type="PRINTS" id="PR00033">
    <property type="entry name" value="HTHASNC"/>
</dbReference>
<evidence type="ECO:0000259" key="5">
    <source>
        <dbReference type="PROSITE" id="PS50956"/>
    </source>
</evidence>
<dbReference type="Pfam" id="PF13404">
    <property type="entry name" value="HTH_AsnC-type"/>
    <property type="match status" value="1"/>
</dbReference>
<name>A0A5J5K492_9ACTN</name>
<evidence type="ECO:0000256" key="3">
    <source>
        <dbReference type="ARBA" id="ARBA00023163"/>
    </source>
</evidence>
<evidence type="ECO:0000313" key="6">
    <source>
        <dbReference type="EMBL" id="KAA9378235.1"/>
    </source>
</evidence>
<dbReference type="InterPro" id="IPR000485">
    <property type="entry name" value="AsnC-type_HTH_dom"/>
</dbReference>
<evidence type="ECO:0000256" key="1">
    <source>
        <dbReference type="ARBA" id="ARBA00023015"/>
    </source>
</evidence>
<reference evidence="6 7" key="1">
    <citation type="submission" date="2019-09" db="EMBL/GenBank/DDBJ databases">
        <title>Screening of Novel Bioactive Compounds from Soil-Associated.</title>
        <authorList>
            <person name="Gong X."/>
        </authorList>
    </citation>
    <scope>NUCLEOTIDE SEQUENCE [LARGE SCALE GENOMIC DNA]</scope>
    <source>
        <strain evidence="6 7">Gxj-6</strain>
    </source>
</reference>
<dbReference type="EMBL" id="VYTZ01000005">
    <property type="protein sequence ID" value="KAA9378235.1"/>
    <property type="molecule type" value="Genomic_DNA"/>
</dbReference>
<evidence type="ECO:0000256" key="2">
    <source>
        <dbReference type="ARBA" id="ARBA00023125"/>
    </source>
</evidence>
<evidence type="ECO:0000313" key="7">
    <source>
        <dbReference type="Proteomes" id="UP000327011"/>
    </source>
</evidence>
<dbReference type="SUPFAM" id="SSF54909">
    <property type="entry name" value="Dimeric alpha+beta barrel"/>
    <property type="match status" value="1"/>
</dbReference>
<dbReference type="Gene3D" id="1.10.10.10">
    <property type="entry name" value="Winged helix-like DNA-binding domain superfamily/Winged helix DNA-binding domain"/>
    <property type="match status" value="2"/>
</dbReference>
<organism evidence="6 7">
    <name type="scientific">Microbispora cellulosiformans</name>
    <dbReference type="NCBI Taxonomy" id="2614688"/>
    <lineage>
        <taxon>Bacteria</taxon>
        <taxon>Bacillati</taxon>
        <taxon>Actinomycetota</taxon>
        <taxon>Actinomycetes</taxon>
        <taxon>Streptosporangiales</taxon>
        <taxon>Streptosporangiaceae</taxon>
        <taxon>Microbispora</taxon>
    </lineage>
</organism>
<feature type="region of interest" description="Disordered" evidence="4">
    <location>
        <begin position="1"/>
        <end position="36"/>
    </location>
</feature>
<dbReference type="Proteomes" id="UP000327011">
    <property type="component" value="Unassembled WGS sequence"/>
</dbReference>
<feature type="domain" description="HTH asnC-type" evidence="5">
    <location>
        <begin position="92"/>
        <end position="152"/>
    </location>
</feature>
<keyword evidence="1" id="KW-0805">Transcription regulation</keyword>
<dbReference type="Gene3D" id="3.30.70.920">
    <property type="match status" value="1"/>
</dbReference>
<accession>A0A5J5K492</accession>
<dbReference type="GO" id="GO:0043200">
    <property type="term" value="P:response to amino acid"/>
    <property type="evidence" value="ECO:0007669"/>
    <property type="project" value="TreeGrafter"/>
</dbReference>
<gene>
    <name evidence="6" type="ORF">F5972_15225</name>
</gene>
<dbReference type="SMART" id="SM00344">
    <property type="entry name" value="HTH_ASNC"/>
    <property type="match status" value="2"/>
</dbReference>